<keyword evidence="1" id="KW-0472">Membrane</keyword>
<proteinExistence type="predicted"/>
<dbReference type="RefSeq" id="WP_151419659.1">
    <property type="nucleotide sequence ID" value="NZ_VMRG01000001.1"/>
</dbReference>
<evidence type="ECO:0000313" key="3">
    <source>
        <dbReference type="Proteomes" id="UP000327458"/>
    </source>
</evidence>
<organism evidence="2 3">
    <name type="scientific">Chlorobium phaeovibrioides</name>
    <dbReference type="NCBI Taxonomy" id="1094"/>
    <lineage>
        <taxon>Bacteria</taxon>
        <taxon>Pseudomonadati</taxon>
        <taxon>Chlorobiota</taxon>
        <taxon>Chlorobiia</taxon>
        <taxon>Chlorobiales</taxon>
        <taxon>Chlorobiaceae</taxon>
        <taxon>Chlorobium/Pelodictyon group</taxon>
        <taxon>Chlorobium</taxon>
    </lineage>
</organism>
<dbReference type="AlphaFoldDB" id="A0A5M8ICX5"/>
<accession>A0A5M8ICX5</accession>
<feature type="transmembrane region" description="Helical" evidence="1">
    <location>
        <begin position="6"/>
        <end position="27"/>
    </location>
</feature>
<dbReference type="Proteomes" id="UP000327458">
    <property type="component" value="Unassembled WGS sequence"/>
</dbReference>
<evidence type="ECO:0000313" key="2">
    <source>
        <dbReference type="EMBL" id="KAA6233268.1"/>
    </source>
</evidence>
<reference evidence="2 3" key="1">
    <citation type="submission" date="2019-07" db="EMBL/GenBank/DDBJ databases">
        <title>Draft genome Sequence of Chlorobium phaeovibrioides sp. strain PhvTcv-s14, from the Phylum Chlorobi.</title>
        <authorList>
            <person name="Babenko V."/>
            <person name="Boldyreva D."/>
            <person name="Kanygina A."/>
            <person name="Selezneva O."/>
            <person name="Akopiyan T."/>
            <person name="Lunina O."/>
        </authorList>
    </citation>
    <scope>NUCLEOTIDE SEQUENCE [LARGE SCALE GENOMIC DNA]</scope>
    <source>
        <strain evidence="2 3">GrTcv12</strain>
    </source>
</reference>
<comment type="caution">
    <text evidence="2">The sequence shown here is derived from an EMBL/GenBank/DDBJ whole genome shotgun (WGS) entry which is preliminary data.</text>
</comment>
<protein>
    <submittedName>
        <fullName evidence="2">Uncharacterized protein</fullName>
    </submittedName>
</protein>
<evidence type="ECO:0000256" key="1">
    <source>
        <dbReference type="SAM" id="Phobius"/>
    </source>
</evidence>
<name>A0A5M8ICX5_CHLPH</name>
<sequence>MSERSWLILATVVFSSALSFAMLWRLLPLTVLTVRRCCAEAERAEVQAKRQWRRNGREC</sequence>
<gene>
    <name evidence="2" type="ORF">FP507_09695</name>
</gene>
<keyword evidence="1" id="KW-0812">Transmembrane</keyword>
<keyword evidence="1" id="KW-1133">Transmembrane helix</keyword>
<dbReference type="EMBL" id="VMRG01000001">
    <property type="protein sequence ID" value="KAA6233268.1"/>
    <property type="molecule type" value="Genomic_DNA"/>
</dbReference>